<evidence type="ECO:0000313" key="2">
    <source>
        <dbReference type="EMBL" id="KAG2598139.1"/>
    </source>
</evidence>
<dbReference type="AlphaFoldDB" id="A0A8T0SPP8"/>
<name>A0A8T0SPP8_PANVG</name>
<evidence type="ECO:0000256" key="1">
    <source>
        <dbReference type="SAM" id="MobiDB-lite"/>
    </source>
</evidence>
<organism evidence="2 3">
    <name type="scientific">Panicum virgatum</name>
    <name type="common">Blackwell switchgrass</name>
    <dbReference type="NCBI Taxonomy" id="38727"/>
    <lineage>
        <taxon>Eukaryota</taxon>
        <taxon>Viridiplantae</taxon>
        <taxon>Streptophyta</taxon>
        <taxon>Embryophyta</taxon>
        <taxon>Tracheophyta</taxon>
        <taxon>Spermatophyta</taxon>
        <taxon>Magnoliopsida</taxon>
        <taxon>Liliopsida</taxon>
        <taxon>Poales</taxon>
        <taxon>Poaceae</taxon>
        <taxon>PACMAD clade</taxon>
        <taxon>Panicoideae</taxon>
        <taxon>Panicodae</taxon>
        <taxon>Paniceae</taxon>
        <taxon>Panicinae</taxon>
        <taxon>Panicum</taxon>
        <taxon>Panicum sect. Hiantes</taxon>
    </lineage>
</organism>
<evidence type="ECO:0000313" key="3">
    <source>
        <dbReference type="Proteomes" id="UP000823388"/>
    </source>
</evidence>
<protein>
    <submittedName>
        <fullName evidence="2">Uncharacterized protein</fullName>
    </submittedName>
</protein>
<keyword evidence="3" id="KW-1185">Reference proteome</keyword>
<gene>
    <name evidence="2" type="ORF">PVAP13_5KG218814</name>
</gene>
<feature type="region of interest" description="Disordered" evidence="1">
    <location>
        <begin position="1"/>
        <end position="25"/>
    </location>
</feature>
<dbReference type="Proteomes" id="UP000823388">
    <property type="component" value="Chromosome 5K"/>
</dbReference>
<reference evidence="2" key="1">
    <citation type="submission" date="2020-05" db="EMBL/GenBank/DDBJ databases">
        <title>WGS assembly of Panicum virgatum.</title>
        <authorList>
            <person name="Lovell J.T."/>
            <person name="Jenkins J."/>
            <person name="Shu S."/>
            <person name="Juenger T.E."/>
            <person name="Schmutz J."/>
        </authorList>
    </citation>
    <scope>NUCLEOTIDE SEQUENCE</scope>
    <source>
        <strain evidence="2">AP13</strain>
    </source>
</reference>
<sequence length="119" mass="12720">MSAQKPATGAGACSSQEKGSRTPLERTADAAKALYHLRVTFFPQDPAEKAAALRAGAALALLDALFGTCLSTRRHPPFAAADSVSSTPGSSDAEAGVGCTPLIRKFDHYRWWITYLHWT</sequence>
<comment type="caution">
    <text evidence="2">The sequence shown here is derived from an EMBL/GenBank/DDBJ whole genome shotgun (WGS) entry which is preliminary data.</text>
</comment>
<proteinExistence type="predicted"/>
<accession>A0A8T0SPP8</accession>
<dbReference type="EMBL" id="CM029045">
    <property type="protein sequence ID" value="KAG2598139.1"/>
    <property type="molecule type" value="Genomic_DNA"/>
</dbReference>